<sequence>MGVVFTERSRGYQIGTLLLYAGTILSLWGVVAPGWTKTDLTSTGGGSYSGLWFNCDTLGYSGCTATSFDGLDGAAYATYVLEVSGMIVLFLASLFSVIRNFCLPVVTYRRSTQILAIWGGIKLFIGAMIFVGDVHGIISDIPSLHYGPSFGLVVTGSIVATIAGIVIAVNNRPVIAFVQFGMDPTAAQTVFATQYGYPAEAGNLYYAGGGGQTVVATVSTTSPAPGTVKMG</sequence>
<keyword evidence="4 5" id="KW-0472">Membrane</keyword>
<comment type="caution">
    <text evidence="6">The sequence shown here is derived from an EMBL/GenBank/DDBJ whole genome shotgun (WGS) entry which is preliminary data.</text>
</comment>
<keyword evidence="7" id="KW-1185">Reference proteome</keyword>
<accession>A0ABD0KV01</accession>
<dbReference type="AlphaFoldDB" id="A0ABD0KV01"/>
<dbReference type="Gene3D" id="1.20.140.150">
    <property type="match status" value="1"/>
</dbReference>
<evidence type="ECO:0000256" key="1">
    <source>
        <dbReference type="ARBA" id="ARBA00004141"/>
    </source>
</evidence>
<dbReference type="InterPro" id="IPR004031">
    <property type="entry name" value="PMP22/EMP/MP20/Claudin"/>
</dbReference>
<dbReference type="GO" id="GO:0016020">
    <property type="term" value="C:membrane"/>
    <property type="evidence" value="ECO:0007669"/>
    <property type="project" value="UniProtKB-SubCell"/>
</dbReference>
<keyword evidence="2 5" id="KW-0812">Transmembrane</keyword>
<evidence type="ECO:0000256" key="5">
    <source>
        <dbReference type="SAM" id="Phobius"/>
    </source>
</evidence>
<dbReference type="Proteomes" id="UP001519460">
    <property type="component" value="Unassembled WGS sequence"/>
</dbReference>
<dbReference type="Pfam" id="PF00822">
    <property type="entry name" value="PMP22_Claudin"/>
    <property type="match status" value="1"/>
</dbReference>
<comment type="subcellular location">
    <subcellularLocation>
        <location evidence="1">Membrane</location>
        <topology evidence="1">Multi-pass membrane protein</topology>
    </subcellularLocation>
</comment>
<evidence type="ECO:0000256" key="2">
    <source>
        <dbReference type="ARBA" id="ARBA00022692"/>
    </source>
</evidence>
<organism evidence="6 7">
    <name type="scientific">Batillaria attramentaria</name>
    <dbReference type="NCBI Taxonomy" id="370345"/>
    <lineage>
        <taxon>Eukaryota</taxon>
        <taxon>Metazoa</taxon>
        <taxon>Spiralia</taxon>
        <taxon>Lophotrochozoa</taxon>
        <taxon>Mollusca</taxon>
        <taxon>Gastropoda</taxon>
        <taxon>Caenogastropoda</taxon>
        <taxon>Sorbeoconcha</taxon>
        <taxon>Cerithioidea</taxon>
        <taxon>Batillariidae</taxon>
        <taxon>Batillaria</taxon>
    </lineage>
</organism>
<feature type="transmembrane region" description="Helical" evidence="5">
    <location>
        <begin position="114"/>
        <end position="138"/>
    </location>
</feature>
<name>A0ABD0KV01_9CAEN</name>
<evidence type="ECO:0000313" key="7">
    <source>
        <dbReference type="Proteomes" id="UP001519460"/>
    </source>
</evidence>
<proteinExistence type="predicted"/>
<gene>
    <name evidence="6" type="ORF">BaRGS_00017675</name>
</gene>
<feature type="transmembrane region" description="Helical" evidence="5">
    <location>
        <begin position="150"/>
        <end position="169"/>
    </location>
</feature>
<keyword evidence="3 5" id="KW-1133">Transmembrane helix</keyword>
<feature type="transmembrane region" description="Helical" evidence="5">
    <location>
        <begin position="76"/>
        <end position="102"/>
    </location>
</feature>
<feature type="transmembrane region" description="Helical" evidence="5">
    <location>
        <begin position="12"/>
        <end position="31"/>
    </location>
</feature>
<evidence type="ECO:0000256" key="3">
    <source>
        <dbReference type="ARBA" id="ARBA00022989"/>
    </source>
</evidence>
<protein>
    <submittedName>
        <fullName evidence="6">Uncharacterized protein</fullName>
    </submittedName>
</protein>
<evidence type="ECO:0000313" key="6">
    <source>
        <dbReference type="EMBL" id="KAK7491111.1"/>
    </source>
</evidence>
<evidence type="ECO:0000256" key="4">
    <source>
        <dbReference type="ARBA" id="ARBA00023136"/>
    </source>
</evidence>
<reference evidence="6 7" key="1">
    <citation type="journal article" date="2023" name="Sci. Data">
        <title>Genome assembly of the Korean intertidal mud-creeper Batillaria attramentaria.</title>
        <authorList>
            <person name="Patra A.K."/>
            <person name="Ho P.T."/>
            <person name="Jun S."/>
            <person name="Lee S.J."/>
            <person name="Kim Y."/>
            <person name="Won Y.J."/>
        </authorList>
    </citation>
    <scope>NUCLEOTIDE SEQUENCE [LARGE SCALE GENOMIC DNA]</scope>
    <source>
        <strain evidence="6">Wonlab-2016</strain>
    </source>
</reference>
<dbReference type="EMBL" id="JACVVK020000119">
    <property type="protein sequence ID" value="KAK7491111.1"/>
    <property type="molecule type" value="Genomic_DNA"/>
</dbReference>